<dbReference type="PANTHER" id="PTHR43673">
    <property type="entry name" value="NAD(P)H NITROREDUCTASE YDGI-RELATED"/>
    <property type="match status" value="1"/>
</dbReference>
<dbReference type="OrthoDB" id="3774920at2"/>
<dbReference type="CDD" id="cd02062">
    <property type="entry name" value="Nitro_FMN_reductase"/>
    <property type="match status" value="1"/>
</dbReference>
<evidence type="ECO:0000313" key="5">
    <source>
        <dbReference type="Proteomes" id="UP000319769"/>
    </source>
</evidence>
<dbReference type="RefSeq" id="WP_144746907.1">
    <property type="nucleotide sequence ID" value="NZ_VMNW02000015.1"/>
</dbReference>
<dbReference type="PANTHER" id="PTHR43673:SF10">
    <property type="entry name" value="NADH DEHYDROGENASE_NAD(P)H NITROREDUCTASE XCC3605-RELATED"/>
    <property type="match status" value="1"/>
</dbReference>
<dbReference type="GO" id="GO:0016491">
    <property type="term" value="F:oxidoreductase activity"/>
    <property type="evidence" value="ECO:0007669"/>
    <property type="project" value="UniProtKB-KW"/>
</dbReference>
<dbReference type="InterPro" id="IPR029479">
    <property type="entry name" value="Nitroreductase"/>
</dbReference>
<dbReference type="EMBL" id="VMNW02000015">
    <property type="protein sequence ID" value="KAA9161837.1"/>
    <property type="molecule type" value="Genomic_DNA"/>
</dbReference>
<sequence length="204" mass="22789">MDVETALTTTRSVRRKLDLDRPVEREVILDCLRVAMQAPMAGSQLGTLRWVVVTDPALKAKIAEPTREVGHAMHARYGHRAEPRALASSTHLLDVFDRVPALVFPCLQGKPEGKHVMLTSFYGSAYPAIWSFQLALRSRGLGSTICGYHLYGHEREVAGLLGIPEDYTQIAVLPVAYTTQRDFRPAARQPVEEATYFERWGKVS</sequence>
<evidence type="ECO:0000256" key="1">
    <source>
        <dbReference type="ARBA" id="ARBA00007118"/>
    </source>
</evidence>
<protein>
    <submittedName>
        <fullName evidence="4">Nitroreductase family protein</fullName>
    </submittedName>
</protein>
<gene>
    <name evidence="4" type="ORF">FPZ12_013315</name>
</gene>
<dbReference type="InterPro" id="IPR000415">
    <property type="entry name" value="Nitroreductase-like"/>
</dbReference>
<reference evidence="4" key="1">
    <citation type="submission" date="2019-09" db="EMBL/GenBank/DDBJ databases">
        <authorList>
            <person name="Teo W.F.A."/>
            <person name="Duangmal K."/>
        </authorList>
    </citation>
    <scope>NUCLEOTIDE SEQUENCE [LARGE SCALE GENOMIC DNA]</scope>
    <source>
        <strain evidence="4">K81G1</strain>
    </source>
</reference>
<comment type="caution">
    <text evidence="4">The sequence shown here is derived from an EMBL/GenBank/DDBJ whole genome shotgun (WGS) entry which is preliminary data.</text>
</comment>
<organism evidence="4 5">
    <name type="scientific">Amycolatopsis acidicola</name>
    <dbReference type="NCBI Taxonomy" id="2596893"/>
    <lineage>
        <taxon>Bacteria</taxon>
        <taxon>Bacillati</taxon>
        <taxon>Actinomycetota</taxon>
        <taxon>Actinomycetes</taxon>
        <taxon>Pseudonocardiales</taxon>
        <taxon>Pseudonocardiaceae</taxon>
        <taxon>Amycolatopsis</taxon>
    </lineage>
</organism>
<name>A0A5N0V649_9PSEU</name>
<proteinExistence type="inferred from homology"/>
<keyword evidence="2" id="KW-0560">Oxidoreductase</keyword>
<evidence type="ECO:0000313" key="4">
    <source>
        <dbReference type="EMBL" id="KAA9161837.1"/>
    </source>
</evidence>
<accession>A0A5N0V649</accession>
<comment type="similarity">
    <text evidence="1">Belongs to the nitroreductase family.</text>
</comment>
<dbReference type="AlphaFoldDB" id="A0A5N0V649"/>
<keyword evidence="5" id="KW-1185">Reference proteome</keyword>
<dbReference type="Gene3D" id="3.40.109.10">
    <property type="entry name" value="NADH Oxidase"/>
    <property type="match status" value="1"/>
</dbReference>
<dbReference type="Pfam" id="PF00881">
    <property type="entry name" value="Nitroreductase"/>
    <property type="match status" value="1"/>
</dbReference>
<evidence type="ECO:0000256" key="2">
    <source>
        <dbReference type="ARBA" id="ARBA00023002"/>
    </source>
</evidence>
<evidence type="ECO:0000259" key="3">
    <source>
        <dbReference type="Pfam" id="PF00881"/>
    </source>
</evidence>
<dbReference type="SUPFAM" id="SSF55469">
    <property type="entry name" value="FMN-dependent nitroreductase-like"/>
    <property type="match status" value="1"/>
</dbReference>
<feature type="domain" description="Nitroreductase" evidence="3">
    <location>
        <begin position="9"/>
        <end position="177"/>
    </location>
</feature>
<dbReference type="Proteomes" id="UP000319769">
    <property type="component" value="Unassembled WGS sequence"/>
</dbReference>